<evidence type="ECO:0000313" key="2">
    <source>
        <dbReference type="EMBL" id="MFB9104164.1"/>
    </source>
</evidence>
<dbReference type="PROSITE" id="PS51257">
    <property type="entry name" value="PROKAR_LIPOPROTEIN"/>
    <property type="match status" value="1"/>
</dbReference>
<feature type="signal peptide" evidence="1">
    <location>
        <begin position="1"/>
        <end position="23"/>
    </location>
</feature>
<feature type="chain" id="PRO_5046437062" evidence="1">
    <location>
        <begin position="24"/>
        <end position="434"/>
    </location>
</feature>
<evidence type="ECO:0000256" key="1">
    <source>
        <dbReference type="SAM" id="SignalP"/>
    </source>
</evidence>
<accession>A0ABV5GWY2</accession>
<name>A0ABV5GWY2_9FLAO</name>
<keyword evidence="3" id="KW-1185">Reference proteome</keyword>
<evidence type="ECO:0000313" key="3">
    <source>
        <dbReference type="Proteomes" id="UP001589590"/>
    </source>
</evidence>
<keyword evidence="1" id="KW-0732">Signal</keyword>
<dbReference type="Pfam" id="PF14092">
    <property type="entry name" value="DUF4270"/>
    <property type="match status" value="1"/>
</dbReference>
<reference evidence="2 3" key="1">
    <citation type="submission" date="2024-09" db="EMBL/GenBank/DDBJ databases">
        <authorList>
            <person name="Sun Q."/>
            <person name="Mori K."/>
        </authorList>
    </citation>
    <scope>NUCLEOTIDE SEQUENCE [LARGE SCALE GENOMIC DNA]</scope>
    <source>
        <strain evidence="2 3">CECT 8300</strain>
    </source>
</reference>
<dbReference type="EMBL" id="JBHMFA010000004">
    <property type="protein sequence ID" value="MFB9104164.1"/>
    <property type="molecule type" value="Genomic_DNA"/>
</dbReference>
<dbReference type="InterPro" id="IPR025366">
    <property type="entry name" value="DUF4270"/>
</dbReference>
<comment type="caution">
    <text evidence="2">The sequence shown here is derived from an EMBL/GenBank/DDBJ whole genome shotgun (WGS) entry which is preliminary data.</text>
</comment>
<gene>
    <name evidence="2" type="ORF">ACFFU1_04605</name>
</gene>
<dbReference type="RefSeq" id="WP_290271534.1">
    <property type="nucleotide sequence ID" value="NZ_JAUFQP010000010.1"/>
</dbReference>
<organism evidence="2 3">
    <name type="scientific">Algibacter miyuki</name>
    <dbReference type="NCBI Taxonomy" id="1306933"/>
    <lineage>
        <taxon>Bacteria</taxon>
        <taxon>Pseudomonadati</taxon>
        <taxon>Bacteroidota</taxon>
        <taxon>Flavobacteriia</taxon>
        <taxon>Flavobacteriales</taxon>
        <taxon>Flavobacteriaceae</taxon>
        <taxon>Algibacter</taxon>
    </lineage>
</organism>
<proteinExistence type="predicted"/>
<dbReference type="Proteomes" id="UP001589590">
    <property type="component" value="Unassembled WGS sequence"/>
</dbReference>
<sequence length="434" mass="48656">MTIKTALPALLFFLTLGIVISCAEEDLTPVGEDWITVDTKIYFIDSMTVQSSTFKFDSIAVSNTSRLLVGAYSDPVFGQVKAKSFMQFAYPFPSINDEAVYDSIALILKYDNYFYNDTTQTQTISVYNLLDDVKTDDGFFYNTTDFEADTTPIGTTTFKPYPSKEDSLHVTINNVFGTDLYEKLRDNEITNSDEFLNAYKGLMIDPDTNNTSVLGFATSSYLRLYYSLEDEVENEESETIDFTLNTTNSFHNITTDYSGTNFNTLDSQETQLLSADADEASYAQSGAGMATRIDIPFMETINDIPGNGSILDANIKISIKQNTSTENLYTNDAINVYLIDRKGDSYGVLTDASGETVYGLLESIDEEFKTLTYTIPVTNFLNLKLDQTYGDNLYLGIYGQDFNQSVDRYIFNGDQADSSNLKLKLELTYAIYED</sequence>
<protein>
    <submittedName>
        <fullName evidence="2">DUF4270 family protein</fullName>
    </submittedName>
</protein>